<dbReference type="Proteomes" id="UP000001936">
    <property type="component" value="Plasmid p42a"/>
</dbReference>
<dbReference type="NCBIfam" id="NF033580">
    <property type="entry name" value="transpos_IS5_3"/>
    <property type="match status" value="1"/>
</dbReference>
<name>Q2K2H2_RHIEC</name>
<feature type="domain" description="Transposase IS4-like" evidence="1">
    <location>
        <begin position="111"/>
        <end position="262"/>
    </location>
</feature>
<keyword evidence="4" id="KW-1185">Reference proteome</keyword>
<feature type="domain" description="Insertion element IS402-like" evidence="2">
    <location>
        <begin position="22"/>
        <end position="94"/>
    </location>
</feature>
<accession>Q2K2H2</accession>
<dbReference type="Pfam" id="PF01609">
    <property type="entry name" value="DDE_Tnp_1"/>
    <property type="match status" value="1"/>
</dbReference>
<dbReference type="Pfam" id="PF13340">
    <property type="entry name" value="DUF4096"/>
    <property type="match status" value="1"/>
</dbReference>
<evidence type="ECO:0000259" key="1">
    <source>
        <dbReference type="Pfam" id="PF01609"/>
    </source>
</evidence>
<organism evidence="3 4">
    <name type="scientific">Rhizobium etli (strain ATCC 51251 / DSM 11541 / JCM 21823 / NBRC 15573 / CFN 42)</name>
    <dbReference type="NCBI Taxonomy" id="347834"/>
    <lineage>
        <taxon>Bacteria</taxon>
        <taxon>Pseudomonadati</taxon>
        <taxon>Pseudomonadota</taxon>
        <taxon>Alphaproteobacteria</taxon>
        <taxon>Hyphomicrobiales</taxon>
        <taxon>Rhizobiaceae</taxon>
        <taxon>Rhizobium/Agrobacterium group</taxon>
        <taxon>Rhizobium</taxon>
    </lineage>
</organism>
<evidence type="ECO:0000313" key="4">
    <source>
        <dbReference type="Proteomes" id="UP000001936"/>
    </source>
</evidence>
<dbReference type="KEGG" id="ret:RHE_PA00086"/>
<proteinExistence type="predicted"/>
<protein>
    <submittedName>
        <fullName evidence="3">Probable insertion sequence transposase protein, IS4 family</fullName>
    </submittedName>
</protein>
<dbReference type="PANTHER" id="PTHR30007:SF0">
    <property type="entry name" value="TRANSPOSASE"/>
    <property type="match status" value="1"/>
</dbReference>
<dbReference type="InterPro" id="IPR002559">
    <property type="entry name" value="Transposase_11"/>
</dbReference>
<dbReference type="HOGENOM" id="CLU_055261_0_0_5"/>
<sequence length="319" mass="36200">MSWTAIARREHNRDVLRFPSDLKDREWALIKPLIPPARRGGRRRTTNMRSVAEAILYIASSGCQWRILPGDFPPVSTVRGYFYAWRAIGLWQSINQLLVMAAREIEGREAQPTAGIIDSQSVKATQSGGISGYDAGKKIKGRKRQIVTDTLGFLIFVFIHAADIQDRDGAPHVLKAIRRRFPWLRHIFADGGYAGAKLRRAMSGHGDWTIEIVKRSDHAKGFVVLPKRWVVERTFAWLGRCRRLAKDWEKSIESATAWAQIASIVSVRRTHFRVSRDGIYRPRFISSAMMRSIISGSHCVSMRNSRIPPSHVLMSASRL</sequence>
<gene>
    <name evidence="3" type="ordered locus">RHE_PA00086</name>
</gene>
<dbReference type="EMBL" id="CP000134">
    <property type="protein sequence ID" value="ABC92950.1"/>
    <property type="molecule type" value="Genomic_DNA"/>
</dbReference>
<geneLocation type="plasmid" evidence="3 4">
    <name>p42a</name>
</geneLocation>
<dbReference type="PANTHER" id="PTHR30007">
    <property type="entry name" value="PHP DOMAIN PROTEIN"/>
    <property type="match status" value="1"/>
</dbReference>
<evidence type="ECO:0000259" key="2">
    <source>
        <dbReference type="Pfam" id="PF13340"/>
    </source>
</evidence>
<dbReference type="AlphaFoldDB" id="Q2K2H2"/>
<evidence type="ECO:0000313" key="3">
    <source>
        <dbReference type="EMBL" id="ABC92950.1"/>
    </source>
</evidence>
<dbReference type="GO" id="GO:0004803">
    <property type="term" value="F:transposase activity"/>
    <property type="evidence" value="ECO:0007669"/>
    <property type="project" value="InterPro"/>
</dbReference>
<dbReference type="InterPro" id="IPR025161">
    <property type="entry name" value="IS402-like_dom"/>
</dbReference>
<keyword evidence="3" id="KW-0614">Plasmid</keyword>
<dbReference type="GO" id="GO:0006313">
    <property type="term" value="P:DNA transposition"/>
    <property type="evidence" value="ECO:0007669"/>
    <property type="project" value="InterPro"/>
</dbReference>
<dbReference type="GO" id="GO:0003677">
    <property type="term" value="F:DNA binding"/>
    <property type="evidence" value="ECO:0007669"/>
    <property type="project" value="InterPro"/>
</dbReference>
<reference evidence="3 4" key="1">
    <citation type="journal article" date="2006" name="Proc. Natl. Acad. Sci. U.S.A.">
        <title>The partitioned Rhizobium etli genome: genetic and metabolic redundancy in seven interacting replicons.</title>
        <authorList>
            <person name="Gonzalez V."/>
            <person name="Santamaria R.I."/>
            <person name="Bustos P."/>
            <person name="Hernandez-Gonzalez I."/>
            <person name="Medrano-Soto A."/>
            <person name="Moreno-Hagelsieb G."/>
            <person name="Janga S.C."/>
            <person name="Ramirez M.A."/>
            <person name="Jimenez-Jacinto V."/>
            <person name="Collado-Vides J."/>
            <person name="Davila G."/>
        </authorList>
    </citation>
    <scope>NUCLEOTIDE SEQUENCE [LARGE SCALE GENOMIC DNA]</scope>
    <source>
        <strain evidence="4">ATCC 51251 / DSM 11541 / JCM 21823 / NBRC 15573 / CFN 42</strain>
    </source>
</reference>